<organism evidence="2 3">
    <name type="scientific">Lithospermum erythrorhizon</name>
    <name type="common">Purple gromwell</name>
    <name type="synonym">Lithospermum officinale var. erythrorhizon</name>
    <dbReference type="NCBI Taxonomy" id="34254"/>
    <lineage>
        <taxon>Eukaryota</taxon>
        <taxon>Viridiplantae</taxon>
        <taxon>Streptophyta</taxon>
        <taxon>Embryophyta</taxon>
        <taxon>Tracheophyta</taxon>
        <taxon>Spermatophyta</taxon>
        <taxon>Magnoliopsida</taxon>
        <taxon>eudicotyledons</taxon>
        <taxon>Gunneridae</taxon>
        <taxon>Pentapetalae</taxon>
        <taxon>asterids</taxon>
        <taxon>lamiids</taxon>
        <taxon>Boraginales</taxon>
        <taxon>Boraginaceae</taxon>
        <taxon>Boraginoideae</taxon>
        <taxon>Lithospermeae</taxon>
        <taxon>Lithospermum</taxon>
    </lineage>
</organism>
<reference evidence="2 3" key="1">
    <citation type="submission" date="2024-01" db="EMBL/GenBank/DDBJ databases">
        <title>The complete chloroplast genome sequence of Lithospermum erythrorhizon: insights into the phylogenetic relationship among Boraginaceae species and the maternal lineages of purple gromwells.</title>
        <authorList>
            <person name="Okada T."/>
            <person name="Watanabe K."/>
        </authorList>
    </citation>
    <scope>NUCLEOTIDE SEQUENCE [LARGE SCALE GENOMIC DNA]</scope>
</reference>
<dbReference type="AlphaFoldDB" id="A0AAV3QCQ9"/>
<accession>A0AAV3QCQ9</accession>
<dbReference type="Proteomes" id="UP001454036">
    <property type="component" value="Unassembled WGS sequence"/>
</dbReference>
<comment type="caution">
    <text evidence="2">The sequence shown here is derived from an EMBL/GenBank/DDBJ whole genome shotgun (WGS) entry which is preliminary data.</text>
</comment>
<evidence type="ECO:0000313" key="2">
    <source>
        <dbReference type="EMBL" id="GAA0160716.1"/>
    </source>
</evidence>
<dbReference type="EMBL" id="BAABME010003969">
    <property type="protein sequence ID" value="GAA0160716.1"/>
    <property type="molecule type" value="Genomic_DNA"/>
</dbReference>
<feature type="region of interest" description="Disordered" evidence="1">
    <location>
        <begin position="58"/>
        <end position="84"/>
    </location>
</feature>
<proteinExistence type="predicted"/>
<protein>
    <submittedName>
        <fullName evidence="2">Uncharacterized protein</fullName>
    </submittedName>
</protein>
<keyword evidence="3" id="KW-1185">Reference proteome</keyword>
<name>A0AAV3QCQ9_LITER</name>
<sequence>MSGKRVVDVEVKDARQSVAVPEGEAIVLVIKAYKEELKMIKRKSTCLFQQLPNATLANSSAPMNEQELRQNNSVEASSAPATLF</sequence>
<gene>
    <name evidence="2" type="ORF">LIER_17208</name>
</gene>
<evidence type="ECO:0000313" key="3">
    <source>
        <dbReference type="Proteomes" id="UP001454036"/>
    </source>
</evidence>
<evidence type="ECO:0000256" key="1">
    <source>
        <dbReference type="SAM" id="MobiDB-lite"/>
    </source>
</evidence>